<dbReference type="AlphaFoldDB" id="A0A699KH53"/>
<sequence>DVEDDDEEYYRDVNINLEGRNIQMTDVHITLVLEDTHVTLTPVNPDGQQQSLSVSSQFVTSMFNPSLDAGIDSIIESIPRVDVPVTTIVVSLLVTAPTLPPPYIPIMSQVQQAPTTAPSTSLPDLLNFGSLFGFDHHLKTLEANFFELMQTNQFAEAVSSILEIVDRYIDHWMNEAVKVADQLQSDWLQDEA</sequence>
<organism evidence="1">
    <name type="scientific">Tanacetum cinerariifolium</name>
    <name type="common">Dalmatian daisy</name>
    <name type="synonym">Chrysanthemum cinerariifolium</name>
    <dbReference type="NCBI Taxonomy" id="118510"/>
    <lineage>
        <taxon>Eukaryota</taxon>
        <taxon>Viridiplantae</taxon>
        <taxon>Streptophyta</taxon>
        <taxon>Embryophyta</taxon>
        <taxon>Tracheophyta</taxon>
        <taxon>Spermatophyta</taxon>
        <taxon>Magnoliopsida</taxon>
        <taxon>eudicotyledons</taxon>
        <taxon>Gunneridae</taxon>
        <taxon>Pentapetalae</taxon>
        <taxon>asterids</taxon>
        <taxon>campanulids</taxon>
        <taxon>Asterales</taxon>
        <taxon>Asteraceae</taxon>
        <taxon>Asteroideae</taxon>
        <taxon>Anthemideae</taxon>
        <taxon>Anthemidinae</taxon>
        <taxon>Tanacetum</taxon>
    </lineage>
</organism>
<feature type="non-terminal residue" evidence="1">
    <location>
        <position position="1"/>
    </location>
</feature>
<accession>A0A699KH53</accession>
<dbReference type="EMBL" id="BKCJ010512573">
    <property type="protein sequence ID" value="GFA91135.1"/>
    <property type="molecule type" value="Genomic_DNA"/>
</dbReference>
<protein>
    <submittedName>
        <fullName evidence="1">Uncharacterized protein</fullName>
    </submittedName>
</protein>
<comment type="caution">
    <text evidence="1">The sequence shown here is derived from an EMBL/GenBank/DDBJ whole genome shotgun (WGS) entry which is preliminary data.</text>
</comment>
<evidence type="ECO:0000313" key="1">
    <source>
        <dbReference type="EMBL" id="GFA91135.1"/>
    </source>
</evidence>
<gene>
    <name evidence="1" type="ORF">Tci_663107</name>
</gene>
<name>A0A699KH53_TANCI</name>
<proteinExistence type="predicted"/>
<reference evidence="1" key="1">
    <citation type="journal article" date="2019" name="Sci. Rep.">
        <title>Draft genome of Tanacetum cinerariifolium, the natural source of mosquito coil.</title>
        <authorList>
            <person name="Yamashiro T."/>
            <person name="Shiraishi A."/>
            <person name="Satake H."/>
            <person name="Nakayama K."/>
        </authorList>
    </citation>
    <scope>NUCLEOTIDE SEQUENCE</scope>
</reference>